<gene>
    <name evidence="1" type="ORF">IPO85_15905</name>
</gene>
<comment type="caution">
    <text evidence="1">The sequence shown here is derived from an EMBL/GenBank/DDBJ whole genome shotgun (WGS) entry which is preliminary data.</text>
</comment>
<organism evidence="1 2">
    <name type="scientific">Candidatus Defluviibacterium haderslevense</name>
    <dbReference type="NCBI Taxonomy" id="2981993"/>
    <lineage>
        <taxon>Bacteria</taxon>
        <taxon>Pseudomonadati</taxon>
        <taxon>Bacteroidota</taxon>
        <taxon>Saprospiria</taxon>
        <taxon>Saprospirales</taxon>
        <taxon>Saprospiraceae</taxon>
        <taxon>Candidatus Defluviibacterium</taxon>
    </lineage>
</organism>
<evidence type="ECO:0000313" key="2">
    <source>
        <dbReference type="Proteomes" id="UP000808349"/>
    </source>
</evidence>
<proteinExistence type="predicted"/>
<dbReference type="Proteomes" id="UP000808349">
    <property type="component" value="Unassembled WGS sequence"/>
</dbReference>
<dbReference type="EMBL" id="JADKFW010000014">
    <property type="protein sequence ID" value="MBK9718962.1"/>
    <property type="molecule type" value="Genomic_DNA"/>
</dbReference>
<dbReference type="SUPFAM" id="SSF53187">
    <property type="entry name" value="Zn-dependent exopeptidases"/>
    <property type="match status" value="1"/>
</dbReference>
<protein>
    <recommendedName>
        <fullName evidence="3">N-formylglutamate amidohydrolase</fullName>
    </recommendedName>
</protein>
<accession>A0A9D7XIN9</accession>
<dbReference type="AlphaFoldDB" id="A0A9D7XIN9"/>
<dbReference type="Gene3D" id="3.40.630.40">
    <property type="entry name" value="Zn-dependent exopeptidases"/>
    <property type="match status" value="1"/>
</dbReference>
<evidence type="ECO:0008006" key="3">
    <source>
        <dbReference type="Google" id="ProtNLM"/>
    </source>
</evidence>
<name>A0A9D7XIN9_9BACT</name>
<reference evidence="1 2" key="1">
    <citation type="submission" date="2020-10" db="EMBL/GenBank/DDBJ databases">
        <title>Connecting structure to function with the recovery of over 1000 high-quality activated sludge metagenome-assembled genomes encoding full-length rRNA genes using long-read sequencing.</title>
        <authorList>
            <person name="Singleton C.M."/>
            <person name="Petriglieri F."/>
            <person name="Kristensen J.M."/>
            <person name="Kirkegaard R.H."/>
            <person name="Michaelsen T.Y."/>
            <person name="Andersen M.H."/>
            <person name="Karst S.M."/>
            <person name="Dueholm M.S."/>
            <person name="Nielsen P.H."/>
            <person name="Albertsen M."/>
        </authorList>
    </citation>
    <scope>NUCLEOTIDE SEQUENCE [LARGE SCALE GENOMIC DNA]</scope>
    <source>
        <strain evidence="1">Ribe_18-Q3-R11-54_BAT3C.373</strain>
    </source>
</reference>
<evidence type="ECO:0000313" key="1">
    <source>
        <dbReference type="EMBL" id="MBK9718962.1"/>
    </source>
</evidence>
<sequence length="407" mass="45615">MKNILNILWISILIPVFSQAQIIYGKNNFTAYQRGRLPIIISIPHGGNIAPANIPDRTCNNPTTVTDANTIELGKQIDSSLFKLTGCHAHLILCHLKRTKLDCNRNLDDGACNNFEAENAWMEFHKFIDTAEFLAQQEYQGKALFIDLHGHGHAIQQLELGYSLTAKQLDQPDSLLNSTSYINSSSIRNLVSKNINGSSHAALIRGQFALGTILTNAGYPSVPSFATPTPGSNPYFDGGYNTQNYTSNLAGNTVDGLQIECNYTNVRENYTTRKVFGEALAQSILSYLEIHQNLKLTQCSLVNSTLTKEGNPYYLYTNTANQSMYFQFNDLNLIGKQYFLHNYLGAEIRRGIINSENQIQINHPLSSGIYFISIYDIRFTAPIKIFVKFEICSIHITMDRSISPLIY</sequence>